<name>A0A1M4Z5H2_9THEO</name>
<protein>
    <submittedName>
        <fullName evidence="1">Uncharacterized protein Veg</fullName>
    </submittedName>
</protein>
<dbReference type="PANTHER" id="PTHR40026:SF1">
    <property type="entry name" value="PROTEIN VEG"/>
    <property type="match status" value="1"/>
</dbReference>
<dbReference type="PANTHER" id="PTHR40026">
    <property type="entry name" value="PROTEIN VEG"/>
    <property type="match status" value="1"/>
</dbReference>
<accession>A0A1M4Z5H2</accession>
<keyword evidence="2" id="KW-1185">Reference proteome</keyword>
<dbReference type="Gene3D" id="2.30.30.100">
    <property type="match status" value="1"/>
</dbReference>
<evidence type="ECO:0000313" key="2">
    <source>
        <dbReference type="Proteomes" id="UP000184088"/>
    </source>
</evidence>
<dbReference type="PIRSF" id="PIRSF037257">
    <property type="entry name" value="DUF1021"/>
    <property type="match status" value="1"/>
</dbReference>
<organism evidence="1 2">
    <name type="scientific">Caldanaerobius fijiensis DSM 17918</name>
    <dbReference type="NCBI Taxonomy" id="1121256"/>
    <lineage>
        <taxon>Bacteria</taxon>
        <taxon>Bacillati</taxon>
        <taxon>Bacillota</taxon>
        <taxon>Clostridia</taxon>
        <taxon>Thermoanaerobacterales</taxon>
        <taxon>Thermoanaerobacteraceae</taxon>
        <taxon>Caldanaerobius</taxon>
    </lineage>
</organism>
<dbReference type="GO" id="GO:0006355">
    <property type="term" value="P:regulation of DNA-templated transcription"/>
    <property type="evidence" value="ECO:0007669"/>
    <property type="project" value="InterPro"/>
</dbReference>
<gene>
    <name evidence="1" type="ORF">SAMN02746089_01358</name>
</gene>
<dbReference type="STRING" id="1121256.SAMN02746089_01358"/>
<sequence>MADKSALIAIKKDIDSHIGERVKLKTNGGRKKTVIREGILEKTYPCIFVIKLDSPGLTRRVTFSYSDILTETIEITLINDNKKIACV</sequence>
<reference evidence="1 2" key="1">
    <citation type="submission" date="2016-11" db="EMBL/GenBank/DDBJ databases">
        <authorList>
            <person name="Jaros S."/>
            <person name="Januszkiewicz K."/>
            <person name="Wedrychowicz H."/>
        </authorList>
    </citation>
    <scope>NUCLEOTIDE SEQUENCE [LARGE SCALE GENOMIC DNA]</scope>
    <source>
        <strain evidence="1 2">DSM 17918</strain>
    </source>
</reference>
<dbReference type="EMBL" id="FQVH01000012">
    <property type="protein sequence ID" value="SHF13235.1"/>
    <property type="molecule type" value="Genomic_DNA"/>
</dbReference>
<dbReference type="Proteomes" id="UP000184088">
    <property type="component" value="Unassembled WGS sequence"/>
</dbReference>
<dbReference type="AlphaFoldDB" id="A0A1M4Z5H2"/>
<dbReference type="Pfam" id="PF06257">
    <property type="entry name" value="VEG"/>
    <property type="match status" value="1"/>
</dbReference>
<dbReference type="InterPro" id="IPR009366">
    <property type="entry name" value="Protein_Veg"/>
</dbReference>
<proteinExistence type="predicted"/>
<evidence type="ECO:0000313" key="1">
    <source>
        <dbReference type="EMBL" id="SHF13235.1"/>
    </source>
</evidence>